<dbReference type="RefSeq" id="WP_380596719.1">
    <property type="nucleotide sequence ID" value="NZ_JBHSDU010000003.1"/>
</dbReference>
<reference evidence="4" key="1">
    <citation type="journal article" date="2019" name="Int. J. Syst. Evol. Microbiol.">
        <title>The Global Catalogue of Microorganisms (GCM) 10K type strain sequencing project: providing services to taxonomists for standard genome sequencing and annotation.</title>
        <authorList>
            <consortium name="The Broad Institute Genomics Platform"/>
            <consortium name="The Broad Institute Genome Sequencing Center for Infectious Disease"/>
            <person name="Wu L."/>
            <person name="Ma J."/>
        </authorList>
    </citation>
    <scope>NUCLEOTIDE SEQUENCE [LARGE SCALE GENOMIC DNA]</scope>
    <source>
        <strain evidence="4">CGMCC 1.10759</strain>
    </source>
</reference>
<dbReference type="Proteomes" id="UP001595904">
    <property type="component" value="Unassembled WGS sequence"/>
</dbReference>
<dbReference type="SMART" id="SM00939">
    <property type="entry name" value="PepX_C"/>
    <property type="match status" value="1"/>
</dbReference>
<dbReference type="InterPro" id="IPR050585">
    <property type="entry name" value="Xaa-Pro_dipeptidyl-ppase/CocE"/>
</dbReference>
<dbReference type="InterPro" id="IPR005674">
    <property type="entry name" value="CocE/Ser_esterase"/>
</dbReference>
<dbReference type="SUPFAM" id="SSF53474">
    <property type="entry name" value="alpha/beta-Hydrolases"/>
    <property type="match status" value="1"/>
</dbReference>
<dbReference type="EMBL" id="JBHSDU010000003">
    <property type="protein sequence ID" value="MFC4309681.1"/>
    <property type="molecule type" value="Genomic_DNA"/>
</dbReference>
<dbReference type="NCBIfam" id="TIGR00976">
    <property type="entry name" value="CocE_NonD"/>
    <property type="match status" value="1"/>
</dbReference>
<dbReference type="GO" id="GO:0016787">
    <property type="term" value="F:hydrolase activity"/>
    <property type="evidence" value="ECO:0007669"/>
    <property type="project" value="UniProtKB-KW"/>
</dbReference>
<dbReference type="Pfam" id="PF08530">
    <property type="entry name" value="PepX_C"/>
    <property type="match status" value="1"/>
</dbReference>
<dbReference type="Pfam" id="PF02129">
    <property type="entry name" value="Peptidase_S15"/>
    <property type="match status" value="1"/>
</dbReference>
<dbReference type="PANTHER" id="PTHR43056">
    <property type="entry name" value="PEPTIDASE S9 PROLYL OLIGOPEPTIDASE"/>
    <property type="match status" value="1"/>
</dbReference>
<gene>
    <name evidence="3" type="ORF">ACFPN2_11375</name>
</gene>
<organism evidence="3 4">
    <name type="scientific">Steroidobacter flavus</name>
    <dbReference type="NCBI Taxonomy" id="1842136"/>
    <lineage>
        <taxon>Bacteria</taxon>
        <taxon>Pseudomonadati</taxon>
        <taxon>Pseudomonadota</taxon>
        <taxon>Gammaproteobacteria</taxon>
        <taxon>Steroidobacterales</taxon>
        <taxon>Steroidobacteraceae</taxon>
        <taxon>Steroidobacter</taxon>
    </lineage>
</organism>
<sequence>MTRTTKLARCIVSVHRERKVSQRIIRGLACVLALSLGVQAGASQLVKTLPSETPEKFTPNVDSFDYTKREVMIPMRDGVKLKTFILIPRSATKDAKAPIIMTRTPYNAGGRIMRFNSPRLLAAVPQMNDTTVEAGYIVVYQDVRGKFGSDGDYVMTRPLSGPVNPTKVDHATDAYDTIDWLVKNVPESNGRVGTIGGSYEGYTTVMSTVNPHPALKVAVPFAPMIDGWMGDDWFHNGAFRQGAALEFIYNQQSTRSGAYKWWFGEYDLYDAFLRAGSAGAMAKSRGLDQLGFWRAISEHPSYDRWWQEQAVDKLLAQQPVIKVPMMIVGGLFDQEDIYGSPALYKALAPKDPTGQLIHLVMGPWNHGQGRREGRALGALEFSGDTAGWFRSRVMQPFLDHYLKDAPKPKTPRVLVYETGADEWRQYDHWPRSCAVACVEKSRSMYLLSGGRLGFDAPSTGTYDEYVSDPAKPVPYRPRPNLPSGNADSGWGEWLVDDQRHAASRTDVLVYETDPLTAPMRVAGQPIARLFASTSGTDSDWVVKIIDVWPDEVPSKPSMGGYQQMLSADIFRGRYRANAADPQPLAANEALHYEIPLPQVNHTFQPGHRIMVQIQSSWFPLYDRNPQTFVPNIMFAEPKSYVKATQRLWRAPGKSSQIDLPVVATR</sequence>
<dbReference type="SUPFAM" id="SSF49785">
    <property type="entry name" value="Galactose-binding domain-like"/>
    <property type="match status" value="1"/>
</dbReference>
<dbReference type="Gene3D" id="1.10.3020.10">
    <property type="entry name" value="alpha-amino acid ester hydrolase ( Helical cap domain)"/>
    <property type="match status" value="1"/>
</dbReference>
<dbReference type="Gene3D" id="3.40.50.1820">
    <property type="entry name" value="alpha/beta hydrolase"/>
    <property type="match status" value="1"/>
</dbReference>
<dbReference type="InterPro" id="IPR029058">
    <property type="entry name" value="AB_hydrolase_fold"/>
</dbReference>
<protein>
    <submittedName>
        <fullName evidence="3">CocE/NonD family hydrolase</fullName>
    </submittedName>
</protein>
<dbReference type="Gene3D" id="2.60.120.260">
    <property type="entry name" value="Galactose-binding domain-like"/>
    <property type="match status" value="1"/>
</dbReference>
<comment type="caution">
    <text evidence="3">The sequence shown here is derived from an EMBL/GenBank/DDBJ whole genome shotgun (WGS) entry which is preliminary data.</text>
</comment>
<dbReference type="InterPro" id="IPR013736">
    <property type="entry name" value="Xaa-Pro_dipept_C"/>
</dbReference>
<accession>A0ABV8SQM2</accession>
<dbReference type="InterPro" id="IPR008979">
    <property type="entry name" value="Galactose-bd-like_sf"/>
</dbReference>
<evidence type="ECO:0000256" key="1">
    <source>
        <dbReference type="ARBA" id="ARBA00022801"/>
    </source>
</evidence>
<proteinExistence type="predicted"/>
<dbReference type="InterPro" id="IPR000383">
    <property type="entry name" value="Xaa-Pro-like_dom"/>
</dbReference>
<evidence type="ECO:0000313" key="4">
    <source>
        <dbReference type="Proteomes" id="UP001595904"/>
    </source>
</evidence>
<dbReference type="PANTHER" id="PTHR43056:SF10">
    <property type="entry name" value="COCE_NOND FAMILY, PUTATIVE (AFU_ORTHOLOGUE AFUA_7G00600)-RELATED"/>
    <property type="match status" value="1"/>
</dbReference>
<keyword evidence="4" id="KW-1185">Reference proteome</keyword>
<evidence type="ECO:0000313" key="3">
    <source>
        <dbReference type="EMBL" id="MFC4309681.1"/>
    </source>
</evidence>
<feature type="domain" description="Xaa-Pro dipeptidyl-peptidase C-terminal" evidence="2">
    <location>
        <begin position="395"/>
        <end position="658"/>
    </location>
</feature>
<keyword evidence="1 3" id="KW-0378">Hydrolase</keyword>
<name>A0ABV8SQM2_9GAMM</name>
<evidence type="ECO:0000259" key="2">
    <source>
        <dbReference type="SMART" id="SM00939"/>
    </source>
</evidence>